<accession>A0A4R2F7B8</accession>
<dbReference type="AlphaFoldDB" id="A0A4R2F7B8"/>
<organism evidence="1 2">
    <name type="scientific">Shewanella fodinae</name>
    <dbReference type="NCBI Taxonomy" id="552357"/>
    <lineage>
        <taxon>Bacteria</taxon>
        <taxon>Pseudomonadati</taxon>
        <taxon>Pseudomonadota</taxon>
        <taxon>Gammaproteobacteria</taxon>
        <taxon>Alteromonadales</taxon>
        <taxon>Shewanellaceae</taxon>
        <taxon>Shewanella</taxon>
    </lineage>
</organism>
<evidence type="ECO:0000313" key="2">
    <source>
        <dbReference type="Proteomes" id="UP000294832"/>
    </source>
</evidence>
<name>A0A4R2F7B8_9GAMM</name>
<keyword evidence="2" id="KW-1185">Reference proteome</keyword>
<comment type="caution">
    <text evidence="1">The sequence shown here is derived from an EMBL/GenBank/DDBJ whole genome shotgun (WGS) entry which is preliminary data.</text>
</comment>
<proteinExistence type="predicted"/>
<reference evidence="1 2" key="1">
    <citation type="submission" date="2019-03" db="EMBL/GenBank/DDBJ databases">
        <title>Freshwater and sediment microbial communities from various areas in North America, analyzing microbe dynamics in response to fracking.</title>
        <authorList>
            <person name="Lamendella R."/>
        </authorList>
    </citation>
    <scope>NUCLEOTIDE SEQUENCE [LARGE SCALE GENOMIC DNA]</scope>
    <source>
        <strain evidence="1 2">74A</strain>
    </source>
</reference>
<gene>
    <name evidence="1" type="ORF">EDC91_14431</name>
</gene>
<sequence length="97" mass="11027">MKEKLLNTIIKLTNEKREIECQNGPFSIEELPNVYIRTFDVAKHINIDIQALFEPLEELELDGYINDLSKTSMSWGRSIGGDGKLSISSSDIELIKQ</sequence>
<dbReference type="Proteomes" id="UP000294832">
    <property type="component" value="Unassembled WGS sequence"/>
</dbReference>
<dbReference type="RefSeq" id="WP_133040513.1">
    <property type="nucleotide sequence ID" value="NZ_SLWF01000044.1"/>
</dbReference>
<evidence type="ECO:0000313" key="1">
    <source>
        <dbReference type="EMBL" id="TCN77730.1"/>
    </source>
</evidence>
<protein>
    <submittedName>
        <fullName evidence="1">Uncharacterized protein</fullName>
    </submittedName>
</protein>
<dbReference type="EMBL" id="SLWF01000044">
    <property type="protein sequence ID" value="TCN77730.1"/>
    <property type="molecule type" value="Genomic_DNA"/>
</dbReference>